<dbReference type="SUPFAM" id="SSF48452">
    <property type="entry name" value="TPR-like"/>
    <property type="match status" value="1"/>
</dbReference>
<dbReference type="InterPro" id="IPR041662">
    <property type="entry name" value="SusD-like_2"/>
</dbReference>
<dbReference type="AlphaFoldDB" id="A0A3B7N1Q1"/>
<keyword evidence="1" id="KW-0449">Lipoprotein</keyword>
<evidence type="ECO:0000313" key="2">
    <source>
        <dbReference type="Proteomes" id="UP000263900"/>
    </source>
</evidence>
<dbReference type="Pfam" id="PF12771">
    <property type="entry name" value="SusD-like_2"/>
    <property type="match status" value="1"/>
</dbReference>
<accession>A0A3B7N1Q1</accession>
<dbReference type="OrthoDB" id="9766256at2"/>
<dbReference type="PROSITE" id="PS51257">
    <property type="entry name" value="PROKAR_LIPOPROTEIN"/>
    <property type="match status" value="1"/>
</dbReference>
<reference evidence="1 2" key="1">
    <citation type="submission" date="2018-09" db="EMBL/GenBank/DDBJ databases">
        <title>Genome sequencing of strain 6GH32-13.</title>
        <authorList>
            <person name="Weon H.-Y."/>
            <person name="Heo J."/>
            <person name="Kwon S.-W."/>
        </authorList>
    </citation>
    <scope>NUCLEOTIDE SEQUENCE [LARGE SCALE GENOMIC DNA]</scope>
    <source>
        <strain evidence="1 2">5GH32-13</strain>
    </source>
</reference>
<gene>
    <name evidence="1" type="ORF">D3H65_30085</name>
</gene>
<dbReference type="InterPro" id="IPR011990">
    <property type="entry name" value="TPR-like_helical_dom_sf"/>
</dbReference>
<evidence type="ECO:0000313" key="1">
    <source>
        <dbReference type="EMBL" id="AXY77985.1"/>
    </source>
</evidence>
<dbReference type="EMBL" id="CP032157">
    <property type="protein sequence ID" value="AXY77985.1"/>
    <property type="molecule type" value="Genomic_DNA"/>
</dbReference>
<organism evidence="1 2">
    <name type="scientific">Paraflavitalea soli</name>
    <dbReference type="NCBI Taxonomy" id="2315862"/>
    <lineage>
        <taxon>Bacteria</taxon>
        <taxon>Pseudomonadati</taxon>
        <taxon>Bacteroidota</taxon>
        <taxon>Chitinophagia</taxon>
        <taxon>Chitinophagales</taxon>
        <taxon>Chitinophagaceae</taxon>
        <taxon>Paraflavitalea</taxon>
    </lineage>
</organism>
<dbReference type="RefSeq" id="WP_119053858.1">
    <property type="nucleotide sequence ID" value="NZ_CP032157.1"/>
</dbReference>
<name>A0A3B7N1Q1_9BACT</name>
<dbReference type="KEGG" id="pseg:D3H65_30085"/>
<dbReference type="Proteomes" id="UP000263900">
    <property type="component" value="Chromosome"/>
</dbReference>
<dbReference type="Gene3D" id="1.25.40.390">
    <property type="match status" value="1"/>
</dbReference>
<sequence>MKKYICFLGFAVMLVTSCKKFGDINTDPTKSANLDPAIQLGYAQQKFSGDLNVQERLNVILAMPLVGQIGGAWANQYGQFYVKQERYASLLWEDNYVNEIKNILDAEERTRHNEAAINLNAMCRVMKVYLFARITDLYGDVPYTEASGAYSKGKSAPKYDKQEDIYTDFFKQLDTAAANFNVGKDVVNNDAFYKGSVSKWKKFTASLRLRLALRLAKRNPTKAKEEVQKAYTAGVINTAEDNCMLRHDNVQNDYTDLRGNGISAALNQGDLIGYRMTSTFITHLQNTNDPRLYVLARNYLDKPFKPFERVDITEQVKAQVGSFGVKPADFIWDNWQNTIYINTPDAQNVPVSNNEQFIQVANWLIAPNAPFLHMGYAETELLLADASIRFNIQLGVAAVEHYKNGMAAACRQLTIYPGAPAINDAAINQFVADNALAPGKELQQINTQLWVAYFLNGPEAYANLRRSGFPVLPSGYKSGYSDATQMPRRLEYPISEKSLNATNAGDAITRMGGKDDWNNRVWWDMP</sequence>
<protein>
    <submittedName>
        <fullName evidence="1">SusD/RagB family nutrient-binding outer membrane lipoprotein</fullName>
    </submittedName>
</protein>
<keyword evidence="2" id="KW-1185">Reference proteome</keyword>
<proteinExistence type="predicted"/>